<evidence type="ECO:0000259" key="3">
    <source>
        <dbReference type="PROSITE" id="PS50887"/>
    </source>
</evidence>
<dbReference type="EC" id="2.7.7.65" evidence="1"/>
<dbReference type="SUPFAM" id="SSF55785">
    <property type="entry name" value="PYP-like sensor domain (PAS domain)"/>
    <property type="match status" value="1"/>
</dbReference>
<gene>
    <name evidence="4" type="ORF">OLW01_07965</name>
</gene>
<proteinExistence type="predicted"/>
<protein>
    <recommendedName>
        <fullName evidence="1">diguanylate cyclase</fullName>
        <ecNumber evidence="1">2.7.7.65</ecNumber>
    </recommendedName>
</protein>
<dbReference type="PROSITE" id="PS50887">
    <property type="entry name" value="GGDEF"/>
    <property type="match status" value="1"/>
</dbReference>
<dbReference type="RefSeq" id="WP_268073318.1">
    <property type="nucleotide sequence ID" value="NZ_CP109965.1"/>
</dbReference>
<dbReference type="NCBIfam" id="TIGR00254">
    <property type="entry name" value="GGDEF"/>
    <property type="match status" value="1"/>
</dbReference>
<dbReference type="SUPFAM" id="SSF55073">
    <property type="entry name" value="Nucleotide cyclase"/>
    <property type="match status" value="1"/>
</dbReference>
<feature type="domain" description="GGDEF" evidence="3">
    <location>
        <begin position="189"/>
        <end position="322"/>
    </location>
</feature>
<keyword evidence="4" id="KW-0808">Transferase</keyword>
<evidence type="ECO:0000313" key="4">
    <source>
        <dbReference type="EMBL" id="WAJ69126.1"/>
    </source>
</evidence>
<evidence type="ECO:0000256" key="1">
    <source>
        <dbReference type="ARBA" id="ARBA00012528"/>
    </source>
</evidence>
<dbReference type="PANTHER" id="PTHR45138">
    <property type="entry name" value="REGULATORY COMPONENTS OF SENSORY TRANSDUCTION SYSTEM"/>
    <property type="match status" value="1"/>
</dbReference>
<organism evidence="4 5">
    <name type="scientific">Catenovulum adriaticum</name>
    <dbReference type="NCBI Taxonomy" id="2984846"/>
    <lineage>
        <taxon>Bacteria</taxon>
        <taxon>Pseudomonadati</taxon>
        <taxon>Pseudomonadota</taxon>
        <taxon>Gammaproteobacteria</taxon>
        <taxon>Alteromonadales</taxon>
        <taxon>Alteromonadaceae</taxon>
        <taxon>Catenovulum</taxon>
    </lineage>
</organism>
<comment type="catalytic activity">
    <reaction evidence="2">
        <text>2 GTP = 3',3'-c-di-GMP + 2 diphosphate</text>
        <dbReference type="Rhea" id="RHEA:24898"/>
        <dbReference type="ChEBI" id="CHEBI:33019"/>
        <dbReference type="ChEBI" id="CHEBI:37565"/>
        <dbReference type="ChEBI" id="CHEBI:58805"/>
        <dbReference type="EC" id="2.7.7.65"/>
    </reaction>
</comment>
<dbReference type="Gene3D" id="3.30.70.270">
    <property type="match status" value="1"/>
</dbReference>
<accession>A0ABY7AJ40</accession>
<name>A0ABY7AJ40_9ALTE</name>
<dbReference type="InterPro" id="IPR013767">
    <property type="entry name" value="PAS_fold"/>
</dbReference>
<dbReference type="EMBL" id="CP109965">
    <property type="protein sequence ID" value="WAJ69126.1"/>
    <property type="molecule type" value="Genomic_DNA"/>
</dbReference>
<dbReference type="InterPro" id="IPR043128">
    <property type="entry name" value="Rev_trsase/Diguanyl_cyclase"/>
</dbReference>
<dbReference type="InterPro" id="IPR000160">
    <property type="entry name" value="GGDEF_dom"/>
</dbReference>
<dbReference type="InterPro" id="IPR035965">
    <property type="entry name" value="PAS-like_dom_sf"/>
</dbReference>
<dbReference type="Gene3D" id="3.30.450.20">
    <property type="entry name" value="PAS domain"/>
    <property type="match status" value="1"/>
</dbReference>
<dbReference type="InterPro" id="IPR050469">
    <property type="entry name" value="Diguanylate_Cyclase"/>
</dbReference>
<evidence type="ECO:0000256" key="2">
    <source>
        <dbReference type="ARBA" id="ARBA00034247"/>
    </source>
</evidence>
<keyword evidence="4" id="KW-0548">Nucleotidyltransferase</keyword>
<dbReference type="GO" id="GO:0052621">
    <property type="term" value="F:diguanylate cyclase activity"/>
    <property type="evidence" value="ECO:0007669"/>
    <property type="project" value="UniProtKB-EC"/>
</dbReference>
<dbReference type="Pfam" id="PF00990">
    <property type="entry name" value="GGDEF"/>
    <property type="match status" value="1"/>
</dbReference>
<dbReference type="CDD" id="cd01949">
    <property type="entry name" value="GGDEF"/>
    <property type="match status" value="1"/>
</dbReference>
<dbReference type="Proteomes" id="UP001163726">
    <property type="component" value="Chromosome"/>
</dbReference>
<keyword evidence="5" id="KW-1185">Reference proteome</keyword>
<dbReference type="SMART" id="SM00267">
    <property type="entry name" value="GGDEF"/>
    <property type="match status" value="1"/>
</dbReference>
<dbReference type="InterPro" id="IPR029787">
    <property type="entry name" value="Nucleotide_cyclase"/>
</dbReference>
<evidence type="ECO:0000313" key="5">
    <source>
        <dbReference type="Proteomes" id="UP001163726"/>
    </source>
</evidence>
<sequence>MSNQSIAGNEFQEFHSFMGMLQNLDVGLVVLDRAYNIQLWNNFMESHSGINPYEVRNKNLFEVFAEINQDWFKHKAECVFQLNTRAFTTWEQRPFLFKFKNYRPITGSAEFMYQNITIIPLDSATGIVEKIGIIVYDVTDVAVNKLELKAINAEFKKLSRTDRLTGLYNRGYWEECLIHEFKRDKRTKSTSSLVMLDIDHFKVVNDRHGHPAGDVVIKFVADAITMNMRETDIAGRYGGEEYAIILIDTPAHAANIFVERLREYIQGSVIKYQGIEINLTISIGIAELTPEMSSYKEWIDCSDHALYYAKEHGRNQVKVYQKGD</sequence>
<dbReference type="PANTHER" id="PTHR45138:SF9">
    <property type="entry name" value="DIGUANYLATE CYCLASE DGCM-RELATED"/>
    <property type="match status" value="1"/>
</dbReference>
<reference evidence="4" key="1">
    <citation type="submission" date="2022-10" db="EMBL/GenBank/DDBJ databases">
        <title>Catenovulum adriacola sp. nov. isolated in the Harbour of Susak.</title>
        <authorList>
            <person name="Schoch T."/>
            <person name="Reich S.J."/>
            <person name="Stoeferle S."/>
            <person name="Flaiz M."/>
            <person name="Kazda M."/>
            <person name="Riedel C.U."/>
            <person name="Duerre P."/>
        </authorList>
    </citation>
    <scope>NUCLEOTIDE SEQUENCE</scope>
    <source>
        <strain evidence="4">TS8</strain>
    </source>
</reference>
<dbReference type="Pfam" id="PF00989">
    <property type="entry name" value="PAS"/>
    <property type="match status" value="1"/>
</dbReference>